<proteinExistence type="predicted"/>
<dbReference type="OrthoDB" id="2348975at2"/>
<dbReference type="InterPro" id="IPR003343">
    <property type="entry name" value="Big_2"/>
</dbReference>
<gene>
    <name evidence="4" type="ORF">ADS79_05335</name>
    <name evidence="3" type="ORF">BRE01_19390</name>
</gene>
<sequence>MFWKKTMLLFLAVLLFVGTGNAGKGLAAEEISRLVLSKNEVTLENGDSVLLTATAIYVSGKTEDVGVKTNWSSQNPEIASVYAGQITAKSVGTTVVTAEYMGKPVIVSVTVTKKVKALTLDQQNLNVRIGDSKDVNLTAIYSEGEPEVVTAKADWTVDNTAVAAVINGKITGLSSGTATVTAKFGSKTTSIPVSVEIAHRLEPSKTQVSLLLGNEQLKSETITVSAIFPDGNVEQDVAAKAEWSSDNPDVADALKGKITAYGAGTATITAKYGTKTATIKVDVDTTQKLEVTPQNMFLHVGKDQAVELKATYANGGTATIVNDKAEWSSDRESVAYYSNGKIFAVSSGEAIITAKYGNKTIQVNVDVEVPRALDIVPSYLTMKSGETKAIGDTNGVTVKATYANGTTETITDKLEWSSDNADIVFAGGNKISAYKAGAATLTAKYGGKTATLIVDVDVPQSLTADVTKVALQIGDGKQVTVTATYPDGNSTSENVTQKVVWTSSAPAVATVRQGLITGVATGSATVTATYGTRTISIPVSVGVVQSLTVDKKKLVMSKDDSEKVKLTATYSDNTTKDVSADATWSTASAAIAEVNQGNITAVGSGKTTITASFDGKTITIAVEVDQASTLSVDPKMLILNVGETADIKLTATDSSNASSNVTKDAEWTSTNLKVADVTNGTVKALTSGRATITAKYGGKSISIPVEVGIVTKLEADRRFVSTKTGSTVNVVLTATFSDGRTMNVTSLADWKTSNYKVADVTKGQITGRAYGKATVTAKYNDKTVSIPVDVDTLKYLKTDVVQIVMSKGEVKQVSAIATYMDGSETNVTKPALWTTSRLLVADVKDGVIKATGSGKATIYVSYGGKKTPIVVTVK</sequence>
<dbReference type="EMBL" id="BJON01000008">
    <property type="protein sequence ID" value="GED68237.1"/>
    <property type="molecule type" value="Genomic_DNA"/>
</dbReference>
<evidence type="ECO:0000313" key="4">
    <source>
        <dbReference type="EMBL" id="KNB73384.1"/>
    </source>
</evidence>
<feature type="domain" description="BIG2" evidence="2">
    <location>
        <begin position="30"/>
        <end position="110"/>
    </location>
</feature>
<feature type="domain" description="BIG2" evidence="2">
    <location>
        <begin position="458"/>
        <end position="540"/>
    </location>
</feature>
<dbReference type="SUPFAM" id="SSF49373">
    <property type="entry name" value="Invasin/intimin cell-adhesion fragments"/>
    <property type="match status" value="7"/>
</dbReference>
<dbReference type="EMBL" id="LGIQ01000005">
    <property type="protein sequence ID" value="KNB73384.1"/>
    <property type="molecule type" value="Genomic_DNA"/>
</dbReference>
<protein>
    <recommendedName>
        <fullName evidence="2">BIG2 domain-containing protein</fullName>
    </recommendedName>
</protein>
<accession>A0A0K9YXD9</accession>
<feature type="domain" description="BIG2" evidence="2">
    <location>
        <begin position="709"/>
        <end position="789"/>
    </location>
</feature>
<name>A0A0K9YXD9_9BACL</name>
<feature type="domain" description="BIG2" evidence="2">
    <location>
        <begin position="626"/>
        <end position="706"/>
    </location>
</feature>
<dbReference type="Proteomes" id="UP000319578">
    <property type="component" value="Unassembled WGS sequence"/>
</dbReference>
<feature type="domain" description="BIG2" evidence="2">
    <location>
        <begin position="285"/>
        <end position="366"/>
    </location>
</feature>
<keyword evidence="1" id="KW-0732">Signal</keyword>
<dbReference type="InterPro" id="IPR008964">
    <property type="entry name" value="Invasin/intimin_cell_adhesion"/>
</dbReference>
<dbReference type="Gene3D" id="2.60.40.1080">
    <property type="match status" value="10"/>
</dbReference>
<reference evidence="5" key="1">
    <citation type="submission" date="2015-07" db="EMBL/GenBank/DDBJ databases">
        <title>Genome sequencing project for genomic taxonomy and phylogenomics of Bacillus-like bacteria.</title>
        <authorList>
            <person name="Liu B."/>
            <person name="Wang J."/>
            <person name="Zhu Y."/>
            <person name="Liu G."/>
            <person name="Chen Q."/>
            <person name="Chen Z."/>
            <person name="Lan J."/>
            <person name="Che J."/>
            <person name="Ge C."/>
            <person name="Shi H."/>
            <person name="Pan Z."/>
            <person name="Liu X."/>
        </authorList>
    </citation>
    <scope>NUCLEOTIDE SEQUENCE [LARGE SCALE GENOMIC DNA]</scope>
    <source>
        <strain evidence="5">DSM 9887</strain>
    </source>
</reference>
<dbReference type="PATRIC" id="fig|54915.3.peg.6471"/>
<feature type="domain" description="BIG2" evidence="2">
    <location>
        <begin position="369"/>
        <end position="454"/>
    </location>
</feature>
<evidence type="ECO:0000313" key="5">
    <source>
        <dbReference type="Proteomes" id="UP000036834"/>
    </source>
</evidence>
<feature type="signal peptide" evidence="1">
    <location>
        <begin position="1"/>
        <end position="22"/>
    </location>
</feature>
<evidence type="ECO:0000313" key="6">
    <source>
        <dbReference type="Proteomes" id="UP000319578"/>
    </source>
</evidence>
<organism evidence="4 5">
    <name type="scientific">Brevibacillus reuszeri</name>
    <dbReference type="NCBI Taxonomy" id="54915"/>
    <lineage>
        <taxon>Bacteria</taxon>
        <taxon>Bacillati</taxon>
        <taxon>Bacillota</taxon>
        <taxon>Bacilli</taxon>
        <taxon>Bacillales</taxon>
        <taxon>Paenibacillaceae</taxon>
        <taxon>Brevibacillus</taxon>
    </lineage>
</organism>
<dbReference type="RefSeq" id="WP_049737380.1">
    <property type="nucleotide sequence ID" value="NZ_BJON01000008.1"/>
</dbReference>
<reference evidence="4" key="2">
    <citation type="submission" date="2015-07" db="EMBL/GenBank/DDBJ databases">
        <title>MeaNS - Measles Nucleotide Surveillance Program.</title>
        <authorList>
            <person name="Tran T."/>
            <person name="Druce J."/>
        </authorList>
    </citation>
    <scope>NUCLEOTIDE SEQUENCE</scope>
    <source>
        <strain evidence="4">DSM 9887</strain>
    </source>
</reference>
<evidence type="ECO:0000313" key="3">
    <source>
        <dbReference type="EMBL" id="GED68237.1"/>
    </source>
</evidence>
<reference evidence="3 6" key="3">
    <citation type="submission" date="2019-06" db="EMBL/GenBank/DDBJ databases">
        <title>Whole genome shotgun sequence of Brevibacillus reuszeri NBRC 15719.</title>
        <authorList>
            <person name="Hosoyama A."/>
            <person name="Uohara A."/>
            <person name="Ohji S."/>
            <person name="Ichikawa N."/>
        </authorList>
    </citation>
    <scope>NUCLEOTIDE SEQUENCE [LARGE SCALE GENOMIC DNA]</scope>
    <source>
        <strain evidence="3 6">NBRC 15719</strain>
    </source>
</reference>
<evidence type="ECO:0000256" key="1">
    <source>
        <dbReference type="SAM" id="SignalP"/>
    </source>
</evidence>
<evidence type="ECO:0000259" key="2">
    <source>
        <dbReference type="SMART" id="SM00635"/>
    </source>
</evidence>
<feature type="domain" description="BIG2" evidence="2">
    <location>
        <begin position="792"/>
        <end position="872"/>
    </location>
</feature>
<dbReference type="Proteomes" id="UP000036834">
    <property type="component" value="Unassembled WGS sequence"/>
</dbReference>
<feature type="domain" description="BIG2" evidence="2">
    <location>
        <begin position="114"/>
        <end position="194"/>
    </location>
</feature>
<dbReference type="SMART" id="SM00635">
    <property type="entry name" value="BID_2"/>
    <property type="match status" value="10"/>
</dbReference>
<dbReference type="Pfam" id="PF02368">
    <property type="entry name" value="Big_2"/>
    <property type="match status" value="2"/>
</dbReference>
<dbReference type="AlphaFoldDB" id="A0A0K9YXD9"/>
<comment type="caution">
    <text evidence="4">The sequence shown here is derived from an EMBL/GenBank/DDBJ whole genome shotgun (WGS) entry which is preliminary data.</text>
</comment>
<keyword evidence="6" id="KW-1185">Reference proteome</keyword>
<feature type="domain" description="BIG2" evidence="2">
    <location>
        <begin position="543"/>
        <end position="623"/>
    </location>
</feature>
<feature type="domain" description="BIG2" evidence="2">
    <location>
        <begin position="204"/>
        <end position="282"/>
    </location>
</feature>
<feature type="chain" id="PRO_5039252292" description="BIG2 domain-containing protein" evidence="1">
    <location>
        <begin position="23"/>
        <end position="874"/>
    </location>
</feature>
<dbReference type="STRING" id="54915.ADS79_05335"/>